<comment type="caution">
    <text evidence="1">The sequence shown here is derived from an EMBL/GenBank/DDBJ whole genome shotgun (WGS) entry which is preliminary data.</text>
</comment>
<proteinExistence type="predicted"/>
<protein>
    <submittedName>
        <fullName evidence="1">Uncharacterized protein</fullName>
    </submittedName>
</protein>
<keyword evidence="2" id="KW-1185">Reference proteome</keyword>
<dbReference type="EMBL" id="JBHLUK010000054">
    <property type="protein sequence ID" value="MFC0423583.1"/>
    <property type="molecule type" value="Genomic_DNA"/>
</dbReference>
<reference evidence="1 2" key="1">
    <citation type="submission" date="2024-09" db="EMBL/GenBank/DDBJ databases">
        <authorList>
            <person name="Sun Q."/>
            <person name="Mori K."/>
        </authorList>
    </citation>
    <scope>NUCLEOTIDE SEQUENCE [LARGE SCALE GENOMIC DNA]</scope>
    <source>
        <strain evidence="1 2">TBRC 4575</strain>
    </source>
</reference>
<sequence length="89" mass="10353">MKCLPIKQAETLLKKVVKQHRPTTLTLLTKKKDRSVTVQVTTVAMKLIERGYLKQDQNFSFEDNAGKHAVQQALKREFPRSHQLYMIKT</sequence>
<dbReference type="Proteomes" id="UP001589855">
    <property type="component" value="Unassembled WGS sequence"/>
</dbReference>
<organism evidence="1 2">
    <name type="scientific">Lactiplantibacillus plajomi</name>
    <dbReference type="NCBI Taxonomy" id="1457217"/>
    <lineage>
        <taxon>Bacteria</taxon>
        <taxon>Bacillati</taxon>
        <taxon>Bacillota</taxon>
        <taxon>Bacilli</taxon>
        <taxon>Lactobacillales</taxon>
        <taxon>Lactobacillaceae</taxon>
        <taxon>Lactiplantibacillus</taxon>
    </lineage>
</organism>
<accession>A0ABV6K286</accession>
<name>A0ABV6K286_9LACO</name>
<gene>
    <name evidence="1" type="ORF">ACFFGS_05540</name>
</gene>
<evidence type="ECO:0000313" key="1">
    <source>
        <dbReference type="EMBL" id="MFC0423583.1"/>
    </source>
</evidence>
<evidence type="ECO:0000313" key="2">
    <source>
        <dbReference type="Proteomes" id="UP001589855"/>
    </source>
</evidence>
<dbReference type="RefSeq" id="WP_137646000.1">
    <property type="nucleotide sequence ID" value="NZ_BAABRM010000032.1"/>
</dbReference>